<organism evidence="1 2">
    <name type="scientific">Desulfopila aestuarii DSM 18488</name>
    <dbReference type="NCBI Taxonomy" id="1121416"/>
    <lineage>
        <taxon>Bacteria</taxon>
        <taxon>Pseudomonadati</taxon>
        <taxon>Thermodesulfobacteriota</taxon>
        <taxon>Desulfobulbia</taxon>
        <taxon>Desulfobulbales</taxon>
        <taxon>Desulfocapsaceae</taxon>
        <taxon>Desulfopila</taxon>
    </lineage>
</organism>
<evidence type="ECO:0000313" key="2">
    <source>
        <dbReference type="Proteomes" id="UP000184603"/>
    </source>
</evidence>
<keyword evidence="2" id="KW-1185">Reference proteome</keyword>
<dbReference type="RefSeq" id="WP_073616099.1">
    <property type="nucleotide sequence ID" value="NZ_FRFE01000037.1"/>
</dbReference>
<protein>
    <submittedName>
        <fullName evidence="1">Predicted phosphohydrolase, protein tyrosine phosphatase (PTP) superfamily, DUF442 family</fullName>
    </submittedName>
</protein>
<keyword evidence="1" id="KW-0378">Hydrolase</keyword>
<dbReference type="AlphaFoldDB" id="A0A1M7YIT4"/>
<dbReference type="CDD" id="cd14503">
    <property type="entry name" value="PTP-bact"/>
    <property type="match status" value="1"/>
</dbReference>
<dbReference type="Proteomes" id="UP000184603">
    <property type="component" value="Unassembled WGS sequence"/>
</dbReference>
<dbReference type="OrthoDB" id="7391097at2"/>
<dbReference type="SUPFAM" id="SSF52799">
    <property type="entry name" value="(Phosphotyrosine protein) phosphatases II"/>
    <property type="match status" value="1"/>
</dbReference>
<dbReference type="InterPro" id="IPR029021">
    <property type="entry name" value="Prot-tyrosine_phosphatase-like"/>
</dbReference>
<sequence length="160" mass="18012">MNPAHSLQTLPNYLQLDEHLHTSGQPSPVQLEALGSQRIRTVINLALPTSDNAVENEAAIITGQGIRYLQIPVNWETPLADDYALFASLFPLVNRSPLLIHCAKNMRVSAFIYLYRRVVGGLSHRSAAGSLQKIWTPTDQWFWFINRVLEEAGLNEEDFT</sequence>
<dbReference type="EMBL" id="FRFE01000037">
    <property type="protein sequence ID" value="SHO52536.1"/>
    <property type="molecule type" value="Genomic_DNA"/>
</dbReference>
<evidence type="ECO:0000313" key="1">
    <source>
        <dbReference type="EMBL" id="SHO52536.1"/>
    </source>
</evidence>
<gene>
    <name evidence="1" type="ORF">SAMN02745220_04609</name>
</gene>
<accession>A0A1M7YIT4</accession>
<dbReference type="Gene3D" id="3.90.190.10">
    <property type="entry name" value="Protein tyrosine phosphatase superfamily"/>
    <property type="match status" value="1"/>
</dbReference>
<dbReference type="STRING" id="1121416.SAMN02745220_04609"/>
<reference evidence="1 2" key="1">
    <citation type="submission" date="2016-12" db="EMBL/GenBank/DDBJ databases">
        <authorList>
            <person name="Song W.-J."/>
            <person name="Kurnit D.M."/>
        </authorList>
    </citation>
    <scope>NUCLEOTIDE SEQUENCE [LARGE SCALE GENOMIC DNA]</scope>
    <source>
        <strain evidence="1 2">DSM 18488</strain>
    </source>
</reference>
<dbReference type="GO" id="GO:0016787">
    <property type="term" value="F:hydrolase activity"/>
    <property type="evidence" value="ECO:0007669"/>
    <property type="project" value="UniProtKB-KW"/>
</dbReference>
<name>A0A1M7YIT4_9BACT</name>
<proteinExistence type="predicted"/>